<organism evidence="1 2">
    <name type="scientific">Desulfonema limicola</name>
    <dbReference type="NCBI Taxonomy" id="45656"/>
    <lineage>
        <taxon>Bacteria</taxon>
        <taxon>Pseudomonadati</taxon>
        <taxon>Thermodesulfobacteriota</taxon>
        <taxon>Desulfobacteria</taxon>
        <taxon>Desulfobacterales</taxon>
        <taxon>Desulfococcaceae</taxon>
        <taxon>Desulfonema</taxon>
    </lineage>
</organism>
<dbReference type="EMBL" id="CP061799">
    <property type="protein sequence ID" value="QTA83921.1"/>
    <property type="molecule type" value="Genomic_DNA"/>
</dbReference>
<dbReference type="KEGG" id="dli:dnl_63460"/>
<sequence length="51" mass="6198">MLKDFRFINSYHAYCCCVHNDFPFKALENLHEPLLSQLLQKERQMNSPRRD</sequence>
<gene>
    <name evidence="1" type="ORF">dnl_63460</name>
</gene>
<reference evidence="1" key="1">
    <citation type="journal article" date="2021" name="Microb. Physiol.">
        <title>Proteogenomic Insights into the Physiology of Marine, Sulfate-Reducing, Filamentous Desulfonema limicola and Desulfonema magnum.</title>
        <authorList>
            <person name="Schnaars V."/>
            <person name="Wohlbrand L."/>
            <person name="Scheve S."/>
            <person name="Hinrichs C."/>
            <person name="Reinhardt R."/>
            <person name="Rabus R."/>
        </authorList>
    </citation>
    <scope>NUCLEOTIDE SEQUENCE</scope>
    <source>
        <strain evidence="1">5ac10</strain>
    </source>
</reference>
<keyword evidence="2" id="KW-1185">Reference proteome</keyword>
<name>A0A975GJS8_9BACT</name>
<dbReference type="AlphaFoldDB" id="A0A975GJS8"/>
<evidence type="ECO:0000313" key="1">
    <source>
        <dbReference type="EMBL" id="QTA83921.1"/>
    </source>
</evidence>
<accession>A0A975GJS8</accession>
<dbReference type="Proteomes" id="UP000663720">
    <property type="component" value="Chromosome"/>
</dbReference>
<evidence type="ECO:0000313" key="2">
    <source>
        <dbReference type="Proteomes" id="UP000663720"/>
    </source>
</evidence>
<protein>
    <submittedName>
        <fullName evidence="1">Uncharacterized protein</fullName>
    </submittedName>
</protein>
<proteinExistence type="predicted"/>